<keyword evidence="7 9" id="KW-0472">Membrane</keyword>
<dbReference type="Proteomes" id="UP000326702">
    <property type="component" value="Chromosome"/>
</dbReference>
<feature type="transmembrane region" description="Helical" evidence="9">
    <location>
        <begin position="241"/>
        <end position="261"/>
    </location>
</feature>
<dbReference type="Pfam" id="PF07690">
    <property type="entry name" value="MFS_1"/>
    <property type="match status" value="1"/>
</dbReference>
<feature type="transmembrane region" description="Helical" evidence="9">
    <location>
        <begin position="192"/>
        <end position="211"/>
    </location>
</feature>
<feature type="transmembrane region" description="Helical" evidence="9">
    <location>
        <begin position="329"/>
        <end position="348"/>
    </location>
</feature>
<dbReference type="PANTHER" id="PTHR43271:SF1">
    <property type="entry name" value="INNER MEMBRANE TRANSPORT PROTEIN YNFM"/>
    <property type="match status" value="1"/>
</dbReference>
<dbReference type="GO" id="GO:0005886">
    <property type="term" value="C:plasma membrane"/>
    <property type="evidence" value="ECO:0007669"/>
    <property type="project" value="UniProtKB-SubCell"/>
</dbReference>
<keyword evidence="6 9" id="KW-1133">Transmembrane helix</keyword>
<feature type="transmembrane region" description="Helical" evidence="9">
    <location>
        <begin position="393"/>
        <end position="413"/>
    </location>
</feature>
<dbReference type="EMBL" id="CP045529">
    <property type="protein sequence ID" value="QFU99686.1"/>
    <property type="molecule type" value="Genomic_DNA"/>
</dbReference>
<evidence type="ECO:0000256" key="7">
    <source>
        <dbReference type="ARBA" id="ARBA00023136"/>
    </source>
</evidence>
<feature type="transmembrane region" description="Helical" evidence="9">
    <location>
        <begin position="101"/>
        <end position="122"/>
    </location>
</feature>
<dbReference type="RefSeq" id="WP_227994392.1">
    <property type="nucleotide sequence ID" value="NZ_BAABIH010000016.1"/>
</dbReference>
<evidence type="ECO:0000256" key="9">
    <source>
        <dbReference type="SAM" id="Phobius"/>
    </source>
</evidence>
<feature type="transmembrane region" description="Helical" evidence="9">
    <location>
        <begin position="273"/>
        <end position="290"/>
    </location>
</feature>
<feature type="transmembrane region" description="Helical" evidence="9">
    <location>
        <begin position="369"/>
        <end position="387"/>
    </location>
</feature>
<dbReference type="PANTHER" id="PTHR43271">
    <property type="entry name" value="BLL2771 PROTEIN"/>
    <property type="match status" value="1"/>
</dbReference>
<sequence>MERPARPRPGRIAATEPAAAPSPWEGHTRGSRGYRRILVALFAAGVATFAQLYSLQGVLPLLAADLHVSAPRAALTVSAATLGLAVAVVPWSAVADRWGRVRAMSVSTVSATVLGLVVPFVPGLGPVLVVRFFEGAALAGLPAVAVAYLAEEVHRLHVPGAAGTYVAGTTIGGLLGRLVAGPVGEATSWRVGVLAVAVLAAAATAVFLTLVPPARRFSPVARGQGPGLGANLLANLRRPDMLVLFWQGFALMGGFVAVYNYLGFRLEAPPFDLPQAAISLLFLAYLAGTVSSRTSGRLVERLGRRTALVGSIAVELVGLALTLVAWLPVVLVGLLVFTAGFFGAHAVASGWTGQRAPQGRAQATSLYNLFYYAGSSVVGWVAGYAFASHGWGALGVLVGGLAVSAAVLAALVLRPLPGPR</sequence>
<feature type="domain" description="Major facilitator superfamily (MFS) profile" evidence="10">
    <location>
        <begin position="37"/>
        <end position="417"/>
    </location>
</feature>
<feature type="transmembrane region" description="Helical" evidence="9">
    <location>
        <begin position="128"/>
        <end position="150"/>
    </location>
</feature>
<dbReference type="GO" id="GO:0022857">
    <property type="term" value="F:transmembrane transporter activity"/>
    <property type="evidence" value="ECO:0007669"/>
    <property type="project" value="InterPro"/>
</dbReference>
<dbReference type="KEGG" id="lxl:KDY119_03221"/>
<dbReference type="AlphaFoldDB" id="A0A5P9QEK1"/>
<evidence type="ECO:0000256" key="6">
    <source>
        <dbReference type="ARBA" id="ARBA00022989"/>
    </source>
</evidence>
<reference evidence="11 12" key="1">
    <citation type="submission" date="2019-10" db="EMBL/GenBank/DDBJ databases">
        <title>Genome sequence of Luteimicrobium xylanilyticum HY-24.</title>
        <authorList>
            <person name="Kim D.Y."/>
            <person name="Park H.-Y."/>
        </authorList>
    </citation>
    <scope>NUCLEOTIDE SEQUENCE [LARGE SCALE GENOMIC DNA]</scope>
    <source>
        <strain evidence="11 12">HY-24</strain>
    </source>
</reference>
<organism evidence="11 12">
    <name type="scientific">Luteimicrobium xylanilyticum</name>
    <dbReference type="NCBI Taxonomy" id="1133546"/>
    <lineage>
        <taxon>Bacteria</taxon>
        <taxon>Bacillati</taxon>
        <taxon>Actinomycetota</taxon>
        <taxon>Actinomycetes</taxon>
        <taxon>Micrococcales</taxon>
        <taxon>Luteimicrobium</taxon>
    </lineage>
</organism>
<feature type="transmembrane region" description="Helical" evidence="9">
    <location>
        <begin position="302"/>
        <end position="323"/>
    </location>
</feature>
<feature type="transmembrane region" description="Helical" evidence="9">
    <location>
        <begin position="73"/>
        <end position="94"/>
    </location>
</feature>
<dbReference type="InterPro" id="IPR005829">
    <property type="entry name" value="Sugar_transporter_CS"/>
</dbReference>
<gene>
    <name evidence="11" type="ORF">KDY119_03221</name>
</gene>
<feature type="transmembrane region" description="Helical" evidence="9">
    <location>
        <begin position="37"/>
        <end position="53"/>
    </location>
</feature>
<dbReference type="PROSITE" id="PS50850">
    <property type="entry name" value="MFS"/>
    <property type="match status" value="1"/>
</dbReference>
<evidence type="ECO:0000256" key="5">
    <source>
        <dbReference type="ARBA" id="ARBA00022692"/>
    </source>
</evidence>
<feature type="region of interest" description="Disordered" evidence="8">
    <location>
        <begin position="1"/>
        <end position="29"/>
    </location>
</feature>
<dbReference type="SUPFAM" id="SSF103473">
    <property type="entry name" value="MFS general substrate transporter"/>
    <property type="match status" value="1"/>
</dbReference>
<keyword evidence="3" id="KW-0813">Transport</keyword>
<keyword evidence="5 9" id="KW-0812">Transmembrane</keyword>
<comment type="subcellular location">
    <subcellularLocation>
        <location evidence="1">Cell membrane</location>
        <topology evidence="1">Multi-pass membrane protein</topology>
    </subcellularLocation>
</comment>
<dbReference type="InterPro" id="IPR011701">
    <property type="entry name" value="MFS"/>
</dbReference>
<comment type="similarity">
    <text evidence="2">Belongs to the major facilitator superfamily.</text>
</comment>
<dbReference type="InterPro" id="IPR020846">
    <property type="entry name" value="MFS_dom"/>
</dbReference>
<evidence type="ECO:0000256" key="2">
    <source>
        <dbReference type="ARBA" id="ARBA00008335"/>
    </source>
</evidence>
<evidence type="ECO:0000256" key="3">
    <source>
        <dbReference type="ARBA" id="ARBA00022448"/>
    </source>
</evidence>
<keyword evidence="12" id="KW-1185">Reference proteome</keyword>
<evidence type="ECO:0000256" key="1">
    <source>
        <dbReference type="ARBA" id="ARBA00004651"/>
    </source>
</evidence>
<keyword evidence="4" id="KW-1003">Cell membrane</keyword>
<dbReference type="Gene3D" id="1.20.1250.20">
    <property type="entry name" value="MFS general substrate transporter like domains"/>
    <property type="match status" value="1"/>
</dbReference>
<evidence type="ECO:0000313" key="11">
    <source>
        <dbReference type="EMBL" id="QFU99686.1"/>
    </source>
</evidence>
<protein>
    <submittedName>
        <fullName evidence="11">Inner membrane transport protein YnfM</fullName>
    </submittedName>
</protein>
<evidence type="ECO:0000256" key="4">
    <source>
        <dbReference type="ARBA" id="ARBA00022475"/>
    </source>
</evidence>
<evidence type="ECO:0000259" key="10">
    <source>
        <dbReference type="PROSITE" id="PS50850"/>
    </source>
</evidence>
<proteinExistence type="inferred from homology"/>
<feature type="transmembrane region" description="Helical" evidence="9">
    <location>
        <begin position="162"/>
        <end position="180"/>
    </location>
</feature>
<accession>A0A5P9QEK1</accession>
<dbReference type="PROSITE" id="PS00216">
    <property type="entry name" value="SUGAR_TRANSPORT_1"/>
    <property type="match status" value="1"/>
</dbReference>
<evidence type="ECO:0000256" key="8">
    <source>
        <dbReference type="SAM" id="MobiDB-lite"/>
    </source>
</evidence>
<dbReference type="CDD" id="cd17324">
    <property type="entry name" value="MFS_NepI_like"/>
    <property type="match status" value="1"/>
</dbReference>
<evidence type="ECO:0000313" key="12">
    <source>
        <dbReference type="Proteomes" id="UP000326702"/>
    </source>
</evidence>
<name>A0A5P9QEK1_9MICO</name>
<dbReference type="InterPro" id="IPR036259">
    <property type="entry name" value="MFS_trans_sf"/>
</dbReference>